<evidence type="ECO:0000313" key="4">
    <source>
        <dbReference type="Proteomes" id="UP000583929"/>
    </source>
</evidence>
<organism evidence="1 3">
    <name type="scientific">Cannabis sativa</name>
    <name type="common">Hemp</name>
    <name type="synonym">Marijuana</name>
    <dbReference type="NCBI Taxonomy" id="3483"/>
    <lineage>
        <taxon>Eukaryota</taxon>
        <taxon>Viridiplantae</taxon>
        <taxon>Streptophyta</taxon>
        <taxon>Embryophyta</taxon>
        <taxon>Tracheophyta</taxon>
        <taxon>Spermatophyta</taxon>
        <taxon>Magnoliopsida</taxon>
        <taxon>eudicotyledons</taxon>
        <taxon>Gunneridae</taxon>
        <taxon>Pentapetalae</taxon>
        <taxon>rosids</taxon>
        <taxon>fabids</taxon>
        <taxon>Rosales</taxon>
        <taxon>Cannabaceae</taxon>
        <taxon>Cannabis</taxon>
    </lineage>
</organism>
<reference evidence="3 4" key="1">
    <citation type="journal article" date="2020" name="bioRxiv">
        <title>Sequence and annotation of 42 cannabis genomes reveals extensive copy number variation in cannabinoid synthesis and pathogen resistance genes.</title>
        <authorList>
            <person name="Mckernan K.J."/>
            <person name="Helbert Y."/>
            <person name="Kane L.T."/>
            <person name="Ebling H."/>
            <person name="Zhang L."/>
            <person name="Liu B."/>
            <person name="Eaton Z."/>
            <person name="Mclaughlin S."/>
            <person name="Kingan S."/>
            <person name="Baybayan P."/>
            <person name="Concepcion G."/>
            <person name="Jordan M."/>
            <person name="Riva A."/>
            <person name="Barbazuk W."/>
            <person name="Harkins T."/>
        </authorList>
    </citation>
    <scope>NUCLEOTIDE SEQUENCE [LARGE SCALE GENOMIC DNA]</scope>
    <source>
        <strain evidence="3 4">cv. Jamaican Lion 4</strain>
        <strain evidence="2">Father</strain>
        <strain evidence="1">Mother</strain>
        <tissue evidence="1">Leaf</tissue>
    </source>
</reference>
<evidence type="ECO:0000313" key="3">
    <source>
        <dbReference type="Proteomes" id="UP000525078"/>
    </source>
</evidence>
<dbReference type="EMBL" id="JAATIQ010000094">
    <property type="protein sequence ID" value="KAF4384043.1"/>
    <property type="molecule type" value="Genomic_DNA"/>
</dbReference>
<comment type="caution">
    <text evidence="1">The sequence shown here is derived from an EMBL/GenBank/DDBJ whole genome shotgun (WGS) entry which is preliminary data.</text>
</comment>
<gene>
    <name evidence="1" type="ORF">F8388_000132</name>
    <name evidence="2" type="ORF">G4B88_030939</name>
</gene>
<dbReference type="Proteomes" id="UP000525078">
    <property type="component" value="Unassembled WGS sequence"/>
</dbReference>
<accession>A0A7J6FMU2</accession>
<keyword evidence="4" id="KW-1185">Reference proteome</keyword>
<proteinExistence type="predicted"/>
<dbReference type="AlphaFoldDB" id="A0A7J6FMU2"/>
<sequence length="99" mass="11628">MLRTTTESHGEALITICKGLVGERSNFGFSMWQISTNLWFLEVIIYRHKELSFCFLHLDGYSFFFLIKYLPFPFRGNVLKRSQIFSPSTNGSYEFLNKL</sequence>
<dbReference type="EMBL" id="JAATIP010000107">
    <property type="protein sequence ID" value="KAF4371965.1"/>
    <property type="molecule type" value="Genomic_DNA"/>
</dbReference>
<evidence type="ECO:0000313" key="1">
    <source>
        <dbReference type="EMBL" id="KAF4371965.1"/>
    </source>
</evidence>
<evidence type="ECO:0000313" key="2">
    <source>
        <dbReference type="EMBL" id="KAF4384043.1"/>
    </source>
</evidence>
<protein>
    <submittedName>
        <fullName evidence="1">Uncharacterized protein</fullName>
    </submittedName>
</protein>
<dbReference type="Proteomes" id="UP000583929">
    <property type="component" value="Unassembled WGS sequence"/>
</dbReference>
<name>A0A7J6FMU2_CANSA</name>